<keyword evidence="11" id="KW-0788">Thiol protease</keyword>
<dbReference type="GO" id="GO:0006351">
    <property type="term" value="P:DNA-templated transcription"/>
    <property type="evidence" value="ECO:0007669"/>
    <property type="project" value="InterPro"/>
</dbReference>
<evidence type="ECO:0000256" key="18">
    <source>
        <dbReference type="SAM" id="Phobius"/>
    </source>
</evidence>
<keyword evidence="23" id="KW-1185">Reference proteome</keyword>
<evidence type="ECO:0000256" key="16">
    <source>
        <dbReference type="ARBA" id="ARBA00031919"/>
    </source>
</evidence>
<evidence type="ECO:0000256" key="9">
    <source>
        <dbReference type="ARBA" id="ARBA00022741"/>
    </source>
</evidence>
<dbReference type="GO" id="GO:0003723">
    <property type="term" value="F:RNA binding"/>
    <property type="evidence" value="ECO:0007669"/>
    <property type="project" value="InterPro"/>
</dbReference>
<keyword evidence="17" id="KW-0175">Coiled coil</keyword>
<dbReference type="GO" id="GO:0003724">
    <property type="term" value="F:RNA helicase activity"/>
    <property type="evidence" value="ECO:0007669"/>
    <property type="project" value="InterPro"/>
</dbReference>
<dbReference type="InterPro" id="IPR044067">
    <property type="entry name" value="PCV_3C_PRO"/>
</dbReference>
<evidence type="ECO:0000256" key="6">
    <source>
        <dbReference type="ARBA" id="ARBA00022679"/>
    </source>
</evidence>
<protein>
    <recommendedName>
        <fullName evidence="3">RNA1 polyprotein</fullName>
    </recommendedName>
    <alternativeName>
        <fullName evidence="16">P1</fullName>
    </alternativeName>
</protein>
<keyword evidence="5" id="KW-0645">Protease</keyword>
<dbReference type="GO" id="GO:0044166">
    <property type="term" value="C:host cell endoplasmic reticulum lumen"/>
    <property type="evidence" value="ECO:0007669"/>
    <property type="project" value="UniProtKB-SubCell"/>
</dbReference>
<sequence length="2314" mass="258711">MAWACQAKACLKFGLPVSNAEARELRYVCDAVMCGASLMKRSQIGGLAIPQVVPVVGPIRPQEASLAKKLTVSGPVRPNGDSAPIQKQKADVVVSLGEPLLMEFVYPPLVKEAISSQEEVPAMLLASGCKAMAPFGAVDAKVVESAPLPAWAAPAWLRAMPKQCTPAVRPKTLFPKRAVAFNGINFIDARGRIVLSDGARKILKGVRALEKRQRKAAAIARRVERKKRAAMKAAAAQKKQQILWAQMQRAQAKAILKALESEVQLSSAQESLVREEIRAMRMASETMACKVRAFKAHRAALVAERAAKAAEVQLLEQEGCIEDDWEMVPKTLPVRRVVAKASPLEKAISHVERMWYSAEYSSVLKERMQTEWDSYPFKRLAVGRLCSAFLVAAKFTVPEVLEENLLMIDDLTVANLNEISEGLEEEAQHFGPNEFEARAGIVNWIKETAVSLAKLPKNLFCSAKEKIEDMVISTMQSVFEKTMTPFLGHLTSCAELFRTFWDKCKAWIQKIRENLSDALLALQEHALWALVVMMAGGIVVLAETILMKLGVLERVGNVLGLFLTLFLTSLGFSAISLGADKFIALNNSFKMAVCTMLKPPELDSIVPGDVQNEFEARSLVGGLDVAISALSTVGRSLCSLKFGTLMYWGKIGSAFDQLWRGKKAVEELGSWLVEIIGNIADTLTGRHIEFFDELAATVGGDPKLWLKRAHDVKLQCQTMDLSGRMVLETVENLLAEGQNLLVGISGVPRRTSTDFGMIIKKQVEELIELRSRCAKAGKFEGTRVFPFWVYVFGASQSGKTNFANSMVAPELLAEMNLPRDSIFTKGKSDAFWSGYCRQSCIMIDDMFAVKVEPSIESQMIDVVNSQAFPLNMAYIEDKGMLMDSPIVVTTCNEEKLPSDSGVRDEPSFYNRRGVVVECRRVEGSKYNPGNLEACAEVRLLQPKHQAKATDPARGAPLTDWMTPSEAMAVIKTKMGEHMGDEMIRINTFRSQRGIRHPIFEFAKDFLKDLDLIGHPLSESEIEECNIRMKEGGERPRGFSFLALDRQLFVYNALHRLVECTFDKMPLHLEGITLDNVYNDIHVRLARDPKNGFVGSFLHEMVNLQHNIISVDKMTTKCSAEQQTFFHSLPLTERVYLRLSQLKIDTIHREAGASPGEFAYQKLMRAMKKTYAAVADNGRSIFLLLAAVVCIVISFYGLFSILASCFGGASVASAAIAMNKVDAMNGLNSSSASGPSVRRPNRYMPVQQRTVLARSMEGEEVPEWHSLIVEIHSGHASQFISACQYFGRSLLMTRHQALDLKRGQEVVIAYDKSYPLYHVWNPDNIVEFDDSELVVYTSGDLQVLSNARKKRFFLEDFEADLPSKFRAHCAGVRLASDGTPKTNEWKSDASVLTEKATIVRYQGKQCVYQRQIPKYVVYPFEAKDHDCGALCMAFVNKQWKVTSLLVGYADGRTTCSLLPAWQPMEAKSVLSYNEEIVEIAPGYCKVGWLPVDQTPHLPKKSQFVEVPLKYQPKNVEVKHPAILSKDDERLPKILADLEKKEGLPKGSMSYDPLINGLEKFAEPMEAVDEGLLRHVADEIVEEWFDCLEGSLSDVSLDVAINGADGEAEKFFDPLVMSTSEGYPFTLTRTGGETGKARFFEGLPGERTLLPNTPVEIAYRELCEYEGIPELVCVECPKDECLVERKILKPKTRLFSILPLHYNLRLRQKFLSFSAFLMRNRHRLPCQVGINVYSREWLDIYTRLAQVNDVACNCDYQSFDGLMTYQFLNVIGDMINRCYRDDSEKSLSQRKNLLLALYQRKSIAGNQVYSLRAGIPSGCALTVLLNSLFNELLVRIAYRSLVPGVNRDRFSKCVCLLVYGDDNLIACSQSVIKDFNGNALKDWLAQYKVTITDGKDKTAPTIEERPLLELDFLKRGFKLAVGGRVLAPLDKKSIYSSLVHVRAKDLDWVPLLFDNYQNCLRELVMHDDREEFEALRKYYETLFPSWKGSSLTWNEVQSWHTAQLTGNSGLSYNDRMDVLINPQFSTFMQQHGPADVINSVDNNFSIAGPKWCDRGGDYFVVSTFPLFRGEVGIHVPIVPGGGIGCMPTNNWVRNWASGSCEYSQKISEAISDKKHVVFRDNQPYIGAWTALISFCSGFGFRTVEESMILYRNICPKDPIHLSTFFSWCNKRTPAGHLSYTGPALVSVEEPFVKYLQDEFRLVPFDEVVYPHICVTTELVKGGRKHYAFKDNALVSGRASFAATAKLKCSSMCAGHEAMGIVLVDIGVGNKWEDRFLYDDCSFEAACRRSRLPHYAAINKVRAMTCLGKWCGNVTIN</sequence>
<keyword evidence="13" id="KW-0693">Viral RNA replication</keyword>
<feature type="transmembrane region" description="Helical" evidence="18">
    <location>
        <begin position="558"/>
        <end position="579"/>
    </location>
</feature>
<feature type="transmembrane region" description="Helical" evidence="18">
    <location>
        <begin position="526"/>
        <end position="546"/>
    </location>
</feature>
<dbReference type="GeneID" id="37619107"/>
<evidence type="ECO:0000256" key="14">
    <source>
        <dbReference type="ARBA" id="ARBA00022989"/>
    </source>
</evidence>
<keyword evidence="10" id="KW-0378">Hydrolase</keyword>
<evidence type="ECO:0000256" key="2">
    <source>
        <dbReference type="ARBA" id="ARBA00004517"/>
    </source>
</evidence>
<dbReference type="InterPro" id="IPR043502">
    <property type="entry name" value="DNA/RNA_pol_sf"/>
</dbReference>
<keyword evidence="4" id="KW-0696">RNA-directed RNA polymerase</keyword>
<evidence type="ECO:0000256" key="7">
    <source>
        <dbReference type="ARBA" id="ARBA00022692"/>
    </source>
</evidence>
<evidence type="ECO:0000313" key="22">
    <source>
        <dbReference type="EMBL" id="BAJ16223.1"/>
    </source>
</evidence>
<dbReference type="Pfam" id="PF00910">
    <property type="entry name" value="RNA_helicase"/>
    <property type="match status" value="1"/>
</dbReference>
<dbReference type="InterPro" id="IPR000605">
    <property type="entry name" value="Helicase_SF3_ssDNA/RNA_vir"/>
</dbReference>
<evidence type="ECO:0000256" key="8">
    <source>
        <dbReference type="ARBA" id="ARBA00022695"/>
    </source>
</evidence>
<evidence type="ECO:0000256" key="13">
    <source>
        <dbReference type="ARBA" id="ARBA00022953"/>
    </source>
</evidence>
<keyword evidence="7 18" id="KW-0812">Transmembrane</keyword>
<keyword evidence="15" id="KW-1038">Host endoplasmic reticulum</keyword>
<evidence type="ECO:0000313" key="23">
    <source>
        <dbReference type="Proteomes" id="UP000234918"/>
    </source>
</evidence>
<feature type="domain" description="Peptidase C3" evidence="21">
    <location>
        <begin position="1250"/>
        <end position="1464"/>
    </location>
</feature>
<evidence type="ECO:0000259" key="21">
    <source>
        <dbReference type="PROSITE" id="PS51874"/>
    </source>
</evidence>
<evidence type="ECO:0000256" key="1">
    <source>
        <dbReference type="ARBA" id="ARBA00004149"/>
    </source>
</evidence>
<accession>E0D3E7</accession>
<dbReference type="InterPro" id="IPR007094">
    <property type="entry name" value="RNA-dir_pol_PSvirus"/>
</dbReference>
<evidence type="ECO:0000256" key="4">
    <source>
        <dbReference type="ARBA" id="ARBA00022484"/>
    </source>
</evidence>
<comment type="subcellular location">
    <subcellularLocation>
        <location evidence="1">Host endoplasmic reticulum lumen</location>
    </subcellularLocation>
    <subcellularLocation>
        <location evidence="2">Host endoplasmic reticulum membrane</location>
        <topology evidence="2">Single-pass membrane protein</topology>
    </subcellularLocation>
</comment>
<dbReference type="InterPro" id="IPR001205">
    <property type="entry name" value="RNA-dir_pol_C"/>
</dbReference>
<evidence type="ECO:0000259" key="19">
    <source>
        <dbReference type="PROSITE" id="PS50507"/>
    </source>
</evidence>
<organism evidence="22 23">
    <name type="scientific">Melon mild mottle virus</name>
    <dbReference type="NCBI Taxonomy" id="669377"/>
    <lineage>
        <taxon>Viruses</taxon>
        <taxon>Riboviria</taxon>
        <taxon>Orthornavirae</taxon>
        <taxon>Pisuviricota</taxon>
        <taxon>Pisoniviricetes</taxon>
        <taxon>Picornavirales</taxon>
        <taxon>Secoviridae</taxon>
        <taxon>Comovirinae</taxon>
        <taxon>Nepovirus</taxon>
        <taxon>Nepovirus cucumis</taxon>
    </lineage>
</organism>
<keyword evidence="14 18" id="KW-1133">Transmembrane helix</keyword>
<evidence type="ECO:0000256" key="15">
    <source>
        <dbReference type="ARBA" id="ARBA00023184"/>
    </source>
</evidence>
<dbReference type="GO" id="GO:0003968">
    <property type="term" value="F:RNA-directed RNA polymerase activity"/>
    <property type="evidence" value="ECO:0007669"/>
    <property type="project" value="UniProtKB-KW"/>
</dbReference>
<dbReference type="Gene3D" id="3.30.70.270">
    <property type="match status" value="1"/>
</dbReference>
<dbReference type="GO" id="GO:0039694">
    <property type="term" value="P:viral RNA genome replication"/>
    <property type="evidence" value="ECO:0007669"/>
    <property type="project" value="InterPro"/>
</dbReference>
<dbReference type="Proteomes" id="UP000234918">
    <property type="component" value="Genome"/>
</dbReference>
<evidence type="ECO:0000256" key="12">
    <source>
        <dbReference type="ARBA" id="ARBA00022840"/>
    </source>
</evidence>
<dbReference type="PROSITE" id="PS50507">
    <property type="entry name" value="RDRP_SSRNA_POS"/>
    <property type="match status" value="1"/>
</dbReference>
<feature type="transmembrane region" description="Helical" evidence="18">
    <location>
        <begin position="1180"/>
        <end position="1202"/>
    </location>
</feature>
<feature type="domain" description="SF3 helicase" evidence="20">
    <location>
        <begin position="763"/>
        <end position="931"/>
    </location>
</feature>
<evidence type="ECO:0000256" key="17">
    <source>
        <dbReference type="SAM" id="Coils"/>
    </source>
</evidence>
<keyword evidence="18" id="KW-0472">Membrane</keyword>
<keyword evidence="12" id="KW-0067">ATP-binding</keyword>
<feature type="coiled-coil region" evidence="17">
    <location>
        <begin position="220"/>
        <end position="269"/>
    </location>
</feature>
<dbReference type="Pfam" id="PF00680">
    <property type="entry name" value="RdRP_1"/>
    <property type="match status" value="1"/>
</dbReference>
<dbReference type="KEGG" id="vg:37619107"/>
<dbReference type="InterPro" id="IPR014759">
    <property type="entry name" value="Helicase_SF3_ssRNA_vir"/>
</dbReference>
<dbReference type="RefSeq" id="YP_009507921.1">
    <property type="nucleotide sequence ID" value="NC_038765.1"/>
</dbReference>
<dbReference type="GO" id="GO:0004197">
    <property type="term" value="F:cysteine-type endopeptidase activity"/>
    <property type="evidence" value="ECO:0007669"/>
    <property type="project" value="InterPro"/>
</dbReference>
<dbReference type="GO" id="GO:0005524">
    <property type="term" value="F:ATP binding"/>
    <property type="evidence" value="ECO:0007669"/>
    <property type="project" value="UniProtKB-KW"/>
</dbReference>
<reference evidence="22 23" key="1">
    <citation type="journal article" date="2011" name="Phytopathology">
        <title>A novel member of the genus Nepovirus isolated from Cucumis melo in Japan.</title>
        <authorList>
            <person name="Tomitaka T."/>
            <person name="Usugi T."/>
            <person name="Yasuda F."/>
            <person name="Okada H."/>
            <person name="Tsuda S."/>
        </authorList>
    </citation>
    <scope>NUCLEOTIDE SEQUENCE [LARGE SCALE GENOMIC DNA]</scope>
</reference>
<evidence type="ECO:0000256" key="3">
    <source>
        <dbReference type="ARBA" id="ARBA00020936"/>
    </source>
</evidence>
<dbReference type="SUPFAM" id="SSF56672">
    <property type="entry name" value="DNA/RNA polymerases"/>
    <property type="match status" value="1"/>
</dbReference>
<dbReference type="GO" id="GO:0044167">
    <property type="term" value="C:host cell endoplasmic reticulum membrane"/>
    <property type="evidence" value="ECO:0007669"/>
    <property type="project" value="UniProtKB-SubCell"/>
</dbReference>
<name>E0D3E7_9SECO</name>
<dbReference type="PROSITE" id="PS51218">
    <property type="entry name" value="SF3_HELICASE_2"/>
    <property type="match status" value="1"/>
</dbReference>
<dbReference type="PROSITE" id="PS51874">
    <property type="entry name" value="PCV_3C_PRO"/>
    <property type="match status" value="1"/>
</dbReference>
<proteinExistence type="predicted"/>
<dbReference type="GO" id="GO:0006508">
    <property type="term" value="P:proteolysis"/>
    <property type="evidence" value="ECO:0007669"/>
    <property type="project" value="UniProtKB-KW"/>
</dbReference>
<keyword evidence="6" id="KW-0808">Transferase</keyword>
<keyword evidence="9" id="KW-0547">Nucleotide-binding</keyword>
<evidence type="ECO:0000256" key="11">
    <source>
        <dbReference type="ARBA" id="ARBA00022807"/>
    </source>
</evidence>
<dbReference type="InterPro" id="IPR043128">
    <property type="entry name" value="Rev_trsase/Diguanyl_cyclase"/>
</dbReference>
<keyword evidence="8" id="KW-0548">Nucleotidyltransferase</keyword>
<dbReference type="EMBL" id="AB518485">
    <property type="protein sequence ID" value="BAJ16223.1"/>
    <property type="molecule type" value="Genomic_RNA"/>
</dbReference>
<feature type="domain" description="RdRp catalytic" evidence="19">
    <location>
        <begin position="1747"/>
        <end position="1873"/>
    </location>
</feature>
<evidence type="ECO:0000256" key="10">
    <source>
        <dbReference type="ARBA" id="ARBA00022801"/>
    </source>
</evidence>
<evidence type="ECO:0000256" key="5">
    <source>
        <dbReference type="ARBA" id="ARBA00022670"/>
    </source>
</evidence>
<evidence type="ECO:0000259" key="20">
    <source>
        <dbReference type="PROSITE" id="PS51218"/>
    </source>
</evidence>